<feature type="domain" description="CAAX prenyl protease 2/Lysostaphin resistance protein A-like" evidence="2">
    <location>
        <begin position="136"/>
        <end position="235"/>
    </location>
</feature>
<proteinExistence type="predicted"/>
<organism evidence="3 4">
    <name type="scientific">Microbacterium kyungheense</name>
    <dbReference type="NCBI Taxonomy" id="1263636"/>
    <lineage>
        <taxon>Bacteria</taxon>
        <taxon>Bacillati</taxon>
        <taxon>Actinomycetota</taxon>
        <taxon>Actinomycetes</taxon>
        <taxon>Micrococcales</taxon>
        <taxon>Microbacteriaceae</taxon>
        <taxon>Microbacterium</taxon>
    </lineage>
</organism>
<dbReference type="AlphaFoldDB" id="A0A543FK79"/>
<keyword evidence="3" id="KW-0645">Protease</keyword>
<dbReference type="GO" id="GO:0004175">
    <property type="term" value="F:endopeptidase activity"/>
    <property type="evidence" value="ECO:0007669"/>
    <property type="project" value="UniProtKB-ARBA"/>
</dbReference>
<dbReference type="Pfam" id="PF02517">
    <property type="entry name" value="Rce1-like"/>
    <property type="match status" value="1"/>
</dbReference>
<dbReference type="GO" id="GO:0080120">
    <property type="term" value="P:CAAX-box protein maturation"/>
    <property type="evidence" value="ECO:0007669"/>
    <property type="project" value="UniProtKB-ARBA"/>
</dbReference>
<dbReference type="GO" id="GO:0006508">
    <property type="term" value="P:proteolysis"/>
    <property type="evidence" value="ECO:0007669"/>
    <property type="project" value="UniProtKB-KW"/>
</dbReference>
<protein>
    <submittedName>
        <fullName evidence="3">CAAX prenyl protease-like protein</fullName>
    </submittedName>
</protein>
<feature type="transmembrane region" description="Helical" evidence="1">
    <location>
        <begin position="127"/>
        <end position="150"/>
    </location>
</feature>
<comment type="caution">
    <text evidence="3">The sequence shown here is derived from an EMBL/GenBank/DDBJ whole genome shotgun (WGS) entry which is preliminary data.</text>
</comment>
<feature type="transmembrane region" description="Helical" evidence="1">
    <location>
        <begin position="95"/>
        <end position="115"/>
    </location>
</feature>
<feature type="transmembrane region" description="Helical" evidence="1">
    <location>
        <begin position="63"/>
        <end position="83"/>
    </location>
</feature>
<evidence type="ECO:0000313" key="3">
    <source>
        <dbReference type="EMBL" id="TQM34104.1"/>
    </source>
</evidence>
<feature type="transmembrane region" description="Helical" evidence="1">
    <location>
        <begin position="225"/>
        <end position="241"/>
    </location>
</feature>
<reference evidence="3 4" key="1">
    <citation type="submission" date="2019-06" db="EMBL/GenBank/DDBJ databases">
        <title>Sequencing the genomes of 1000 actinobacteria strains.</title>
        <authorList>
            <person name="Klenk H.-P."/>
        </authorList>
    </citation>
    <scope>NUCLEOTIDE SEQUENCE [LARGE SCALE GENOMIC DNA]</scope>
    <source>
        <strain evidence="3 4">DSM 105492</strain>
    </source>
</reference>
<dbReference type="RefSeq" id="WP_185842895.1">
    <property type="nucleotide sequence ID" value="NZ_BAABLH010000001.1"/>
</dbReference>
<feature type="transmembrane region" description="Helical" evidence="1">
    <location>
        <begin position="24"/>
        <end position="43"/>
    </location>
</feature>
<evidence type="ECO:0000259" key="2">
    <source>
        <dbReference type="Pfam" id="PF02517"/>
    </source>
</evidence>
<feature type="transmembrane region" description="Helical" evidence="1">
    <location>
        <begin position="198"/>
        <end position="218"/>
    </location>
</feature>
<dbReference type="EMBL" id="VFPE01000001">
    <property type="protein sequence ID" value="TQM34104.1"/>
    <property type="molecule type" value="Genomic_DNA"/>
</dbReference>
<accession>A0A543FK79</accession>
<evidence type="ECO:0000256" key="1">
    <source>
        <dbReference type="SAM" id="Phobius"/>
    </source>
</evidence>
<feature type="transmembrane region" description="Helical" evidence="1">
    <location>
        <begin position="171"/>
        <end position="192"/>
    </location>
</feature>
<keyword evidence="3" id="KW-0378">Hydrolase</keyword>
<keyword evidence="1" id="KW-0812">Transmembrane</keyword>
<name>A0A543FK79_9MICO</name>
<sequence length="242" mass="24619">MRAPERSQDRPGVLAARRAWSRPWVAIGIAAIAFGATLLLLLVARRSPGWPSPEGVGGALLDIVLVLAPLALAVVAAAVVAGAERRVGPATGLRPWRWLDVLAGLAVGLALRAVVELFVPTTGTLGGPFGTVTAAVVVAAIASVVLAPLIEELYFRGLVQRALGDALAAGRLLAGAVAILISTAAFVLLHMASYAGATLGQIVAWALVGLGCGILTLFTGRLGGAIAAHLVYNALGVALLLW</sequence>
<dbReference type="InterPro" id="IPR003675">
    <property type="entry name" value="Rce1/LyrA-like_dom"/>
</dbReference>
<keyword evidence="4" id="KW-1185">Reference proteome</keyword>
<keyword evidence="1" id="KW-0472">Membrane</keyword>
<dbReference type="Proteomes" id="UP000320235">
    <property type="component" value="Unassembled WGS sequence"/>
</dbReference>
<keyword evidence="1" id="KW-1133">Transmembrane helix</keyword>
<gene>
    <name evidence="3" type="ORF">FB391_0391</name>
</gene>
<evidence type="ECO:0000313" key="4">
    <source>
        <dbReference type="Proteomes" id="UP000320235"/>
    </source>
</evidence>